<comment type="caution">
    <text evidence="1">The sequence shown here is derived from an EMBL/GenBank/DDBJ whole genome shotgun (WGS) entry which is preliminary data.</text>
</comment>
<evidence type="ECO:0000313" key="2">
    <source>
        <dbReference type="Proteomes" id="UP000316092"/>
    </source>
</evidence>
<accession>A0A553V6R9</accession>
<protein>
    <submittedName>
        <fullName evidence="1">Phosphohydrolase</fullName>
    </submittedName>
</protein>
<evidence type="ECO:0000313" key="1">
    <source>
        <dbReference type="EMBL" id="TSA88183.1"/>
    </source>
</evidence>
<sequence length="187" mass="21130">MAAVRAFCTPFYAEAHRAYHTLRHVETMLSALEERCALTPVLVLAIWGHDLIYDPARNDNEARSAEVFGAWLAEQDEPDALQREVGALILATKHDQPPSSVAAALMVDADLAVFGASDAEFWAYERAIRREYQFVDWPIYRMGRQAILSHFLERERIYNTPEFADLEAAARAHLRAATQKLADSPEE</sequence>
<dbReference type="PANTHER" id="PTHR21174:SF0">
    <property type="entry name" value="HD PHOSPHOHYDROLASE FAMILY PROTEIN-RELATED"/>
    <property type="match status" value="1"/>
</dbReference>
<keyword evidence="1" id="KW-0378">Hydrolase</keyword>
<gene>
    <name evidence="1" type="ORF">FNU79_02305</name>
</gene>
<dbReference type="InterPro" id="IPR009218">
    <property type="entry name" value="HD_phosphohydro"/>
</dbReference>
<proteinExistence type="predicted"/>
<dbReference type="GO" id="GO:0016787">
    <property type="term" value="F:hydrolase activity"/>
    <property type="evidence" value="ECO:0007669"/>
    <property type="project" value="UniProtKB-KW"/>
</dbReference>
<organism evidence="1 2">
    <name type="scientific">Deinococcus detaillensis</name>
    <dbReference type="NCBI Taxonomy" id="2592048"/>
    <lineage>
        <taxon>Bacteria</taxon>
        <taxon>Thermotogati</taxon>
        <taxon>Deinococcota</taxon>
        <taxon>Deinococci</taxon>
        <taxon>Deinococcales</taxon>
        <taxon>Deinococcaceae</taxon>
        <taxon>Deinococcus</taxon>
    </lineage>
</organism>
<dbReference type="Gene3D" id="1.10.3210.10">
    <property type="entry name" value="Hypothetical protein af1432"/>
    <property type="match status" value="1"/>
</dbReference>
<dbReference type="EMBL" id="VKDB01000001">
    <property type="protein sequence ID" value="TSA88183.1"/>
    <property type="molecule type" value="Genomic_DNA"/>
</dbReference>
<dbReference type="PIRSF" id="PIRSF035170">
    <property type="entry name" value="HD_phosphohydro"/>
    <property type="match status" value="1"/>
</dbReference>
<dbReference type="OrthoDB" id="9808993at2"/>
<keyword evidence="2" id="KW-1185">Reference proteome</keyword>
<dbReference type="SUPFAM" id="SSF109604">
    <property type="entry name" value="HD-domain/PDEase-like"/>
    <property type="match status" value="1"/>
</dbReference>
<dbReference type="Proteomes" id="UP000316092">
    <property type="component" value="Unassembled WGS sequence"/>
</dbReference>
<dbReference type="PANTHER" id="PTHR21174">
    <property type="match status" value="1"/>
</dbReference>
<reference evidence="1 2" key="1">
    <citation type="submission" date="2019-07" db="EMBL/GenBank/DDBJ databases">
        <title>Deinococcus detaillus sp. nov., isolated from humus soil in Antarctica.</title>
        <authorList>
            <person name="Zhang K."/>
        </authorList>
    </citation>
    <scope>NUCLEOTIDE SEQUENCE [LARGE SCALE GENOMIC DNA]</scope>
    <source>
        <strain evidence="1 2">H1</strain>
    </source>
</reference>
<name>A0A553V6R9_9DEIO</name>
<dbReference type="AlphaFoldDB" id="A0A553V6R9"/>